<reference evidence="1" key="1">
    <citation type="submission" date="2018-11" db="EMBL/GenBank/DDBJ databases">
        <authorList>
            <consortium name="Pathogen Informatics"/>
        </authorList>
    </citation>
    <scope>NUCLEOTIDE SEQUENCE</scope>
</reference>
<protein>
    <submittedName>
        <fullName evidence="1">Uncharacterized protein</fullName>
    </submittedName>
</protein>
<evidence type="ECO:0000313" key="1">
    <source>
        <dbReference type="EMBL" id="VEL09430.1"/>
    </source>
</evidence>
<comment type="caution">
    <text evidence="1">The sequence shown here is derived from an EMBL/GenBank/DDBJ whole genome shotgun (WGS) entry which is preliminary data.</text>
</comment>
<dbReference type="EMBL" id="CAAALY010006312">
    <property type="protein sequence ID" value="VEL09430.1"/>
    <property type="molecule type" value="Genomic_DNA"/>
</dbReference>
<sequence>MALQDPASSLFPLSSLSLLPFLVSQNVISFLGVLTPFLADGTDPLRGWIWRWTSRISPQTSSKFPHQLAADLAGPTAHRGSVCLNAPLLSAADAQQMTIVAIIKHLCSAKPFRLSFAGGLPEFQSCS</sequence>
<proteinExistence type="predicted"/>
<accession>A0A448WE05</accession>
<evidence type="ECO:0000313" key="2">
    <source>
        <dbReference type="Proteomes" id="UP000784294"/>
    </source>
</evidence>
<dbReference type="Proteomes" id="UP000784294">
    <property type="component" value="Unassembled WGS sequence"/>
</dbReference>
<keyword evidence="2" id="KW-1185">Reference proteome</keyword>
<gene>
    <name evidence="1" type="ORF">PXEA_LOCUS2870</name>
</gene>
<dbReference type="AlphaFoldDB" id="A0A448WE05"/>
<organism evidence="1 2">
    <name type="scientific">Protopolystoma xenopodis</name>
    <dbReference type="NCBI Taxonomy" id="117903"/>
    <lineage>
        <taxon>Eukaryota</taxon>
        <taxon>Metazoa</taxon>
        <taxon>Spiralia</taxon>
        <taxon>Lophotrochozoa</taxon>
        <taxon>Platyhelminthes</taxon>
        <taxon>Monogenea</taxon>
        <taxon>Polyopisthocotylea</taxon>
        <taxon>Polystomatidea</taxon>
        <taxon>Polystomatidae</taxon>
        <taxon>Protopolystoma</taxon>
    </lineage>
</organism>
<name>A0A448WE05_9PLAT</name>